<feature type="signal peptide" evidence="1">
    <location>
        <begin position="1"/>
        <end position="16"/>
    </location>
</feature>
<dbReference type="EMBL" id="MU864399">
    <property type="protein sequence ID" value="KAK4187623.1"/>
    <property type="molecule type" value="Genomic_DNA"/>
</dbReference>
<protein>
    <recommendedName>
        <fullName evidence="2">Endo-1,3(4)-beta-glucanase 1 carbohydrate binding domain-containing protein</fullName>
    </recommendedName>
</protein>
<evidence type="ECO:0000259" key="2">
    <source>
        <dbReference type="Pfam" id="PF10645"/>
    </source>
</evidence>
<dbReference type="InterPro" id="IPR018909">
    <property type="entry name" value="Eng1_septum"/>
</dbReference>
<name>A0AAN6WSP5_9PEZI</name>
<gene>
    <name evidence="3" type="ORF">QBC35DRAFT_498173</name>
</gene>
<comment type="caution">
    <text evidence="3">The sequence shown here is derived from an EMBL/GenBank/DDBJ whole genome shotgun (WGS) entry which is preliminary data.</text>
</comment>
<evidence type="ECO:0000256" key="1">
    <source>
        <dbReference type="SAM" id="SignalP"/>
    </source>
</evidence>
<accession>A0AAN6WSP5</accession>
<evidence type="ECO:0000313" key="3">
    <source>
        <dbReference type="EMBL" id="KAK4187623.1"/>
    </source>
</evidence>
<dbReference type="Pfam" id="PF10645">
    <property type="entry name" value="Carb_bind"/>
    <property type="match status" value="1"/>
</dbReference>
<keyword evidence="1" id="KW-0732">Signal</keyword>
<reference evidence="3" key="2">
    <citation type="submission" date="2023-05" db="EMBL/GenBank/DDBJ databases">
        <authorList>
            <consortium name="Lawrence Berkeley National Laboratory"/>
            <person name="Steindorff A."/>
            <person name="Hensen N."/>
            <person name="Bonometti L."/>
            <person name="Westerberg I."/>
            <person name="Brannstrom I.O."/>
            <person name="Guillou S."/>
            <person name="Cros-Aarteil S."/>
            <person name="Calhoun S."/>
            <person name="Haridas S."/>
            <person name="Kuo A."/>
            <person name="Mondo S."/>
            <person name="Pangilinan J."/>
            <person name="Riley R."/>
            <person name="Labutti K."/>
            <person name="Andreopoulos B."/>
            <person name="Lipzen A."/>
            <person name="Chen C."/>
            <person name="Yanf M."/>
            <person name="Daum C."/>
            <person name="Ng V."/>
            <person name="Clum A."/>
            <person name="Ohm R."/>
            <person name="Martin F."/>
            <person name="Silar P."/>
            <person name="Natvig D."/>
            <person name="Lalanne C."/>
            <person name="Gautier V."/>
            <person name="Ament-Velasquez S.L."/>
            <person name="Kruys A."/>
            <person name="Hutchinson M.I."/>
            <person name="Powell A.J."/>
            <person name="Barry K."/>
            <person name="Miller A.N."/>
            <person name="Grigoriev I.V."/>
            <person name="Debuchy R."/>
            <person name="Gladieux P."/>
            <person name="Thoren M.H."/>
            <person name="Johannesson H."/>
        </authorList>
    </citation>
    <scope>NUCLEOTIDE SEQUENCE</scope>
    <source>
        <strain evidence="3">PSN309</strain>
    </source>
</reference>
<dbReference type="AlphaFoldDB" id="A0AAN6WSP5"/>
<dbReference type="Proteomes" id="UP001302126">
    <property type="component" value="Unassembled WGS sequence"/>
</dbReference>
<evidence type="ECO:0000313" key="4">
    <source>
        <dbReference type="Proteomes" id="UP001302126"/>
    </source>
</evidence>
<keyword evidence="4" id="KW-1185">Reference proteome</keyword>
<organism evidence="3 4">
    <name type="scientific">Podospora australis</name>
    <dbReference type="NCBI Taxonomy" id="1536484"/>
    <lineage>
        <taxon>Eukaryota</taxon>
        <taxon>Fungi</taxon>
        <taxon>Dikarya</taxon>
        <taxon>Ascomycota</taxon>
        <taxon>Pezizomycotina</taxon>
        <taxon>Sordariomycetes</taxon>
        <taxon>Sordariomycetidae</taxon>
        <taxon>Sordariales</taxon>
        <taxon>Podosporaceae</taxon>
        <taxon>Podospora</taxon>
    </lineage>
</organism>
<feature type="domain" description="Endo-1,3(4)-beta-glucanase 1 carbohydrate binding" evidence="2">
    <location>
        <begin position="21"/>
        <end position="67"/>
    </location>
</feature>
<proteinExistence type="predicted"/>
<feature type="chain" id="PRO_5042810131" description="Endo-1,3(4)-beta-glucanase 1 carbohydrate binding domain-containing protein" evidence="1">
    <location>
        <begin position="17"/>
        <end position="245"/>
    </location>
</feature>
<sequence>MKLLAFLSLAASTALAQTLFCGSAPYYPSDYTCYQPGNILCPTLYGQPTLPCNGACYSPDMYSCSSNGQLQLLPLATTASPPFKLQVYSSNPALNNLFAKVCGLAFNVGANAQTCVYCYNAPPLYVCSTYQNQTVLLQSGAMDVDVPGDQYWFIDPPTGRLRTTGAGKGAGYGLSYAGKNATIYHDGYFSYTGTSYWLACLDPTQSQVYNIYAPIGSAAGRTDCERIKLAAVSTTNPKEGAYSYT</sequence>
<reference evidence="3" key="1">
    <citation type="journal article" date="2023" name="Mol. Phylogenet. Evol.">
        <title>Genome-scale phylogeny and comparative genomics of the fungal order Sordariales.</title>
        <authorList>
            <person name="Hensen N."/>
            <person name="Bonometti L."/>
            <person name="Westerberg I."/>
            <person name="Brannstrom I.O."/>
            <person name="Guillou S."/>
            <person name="Cros-Aarteil S."/>
            <person name="Calhoun S."/>
            <person name="Haridas S."/>
            <person name="Kuo A."/>
            <person name="Mondo S."/>
            <person name="Pangilinan J."/>
            <person name="Riley R."/>
            <person name="LaButti K."/>
            <person name="Andreopoulos B."/>
            <person name="Lipzen A."/>
            <person name="Chen C."/>
            <person name="Yan M."/>
            <person name="Daum C."/>
            <person name="Ng V."/>
            <person name="Clum A."/>
            <person name="Steindorff A."/>
            <person name="Ohm R.A."/>
            <person name="Martin F."/>
            <person name="Silar P."/>
            <person name="Natvig D.O."/>
            <person name="Lalanne C."/>
            <person name="Gautier V."/>
            <person name="Ament-Velasquez S.L."/>
            <person name="Kruys A."/>
            <person name="Hutchinson M.I."/>
            <person name="Powell A.J."/>
            <person name="Barry K."/>
            <person name="Miller A.N."/>
            <person name="Grigoriev I.V."/>
            <person name="Debuchy R."/>
            <person name="Gladieux P."/>
            <person name="Hiltunen Thoren M."/>
            <person name="Johannesson H."/>
        </authorList>
    </citation>
    <scope>NUCLEOTIDE SEQUENCE</scope>
    <source>
        <strain evidence="3">PSN309</strain>
    </source>
</reference>
<dbReference type="GO" id="GO:0030246">
    <property type="term" value="F:carbohydrate binding"/>
    <property type="evidence" value="ECO:0007669"/>
    <property type="project" value="InterPro"/>
</dbReference>